<reference evidence="3" key="1">
    <citation type="journal article" date="2019" name="Int. J. Syst. Evol. Microbiol.">
        <title>The Global Catalogue of Microorganisms (GCM) 10K type strain sequencing project: providing services to taxonomists for standard genome sequencing and annotation.</title>
        <authorList>
            <consortium name="The Broad Institute Genomics Platform"/>
            <consortium name="The Broad Institute Genome Sequencing Center for Infectious Disease"/>
            <person name="Wu L."/>
            <person name="Ma J."/>
        </authorList>
    </citation>
    <scope>NUCLEOTIDE SEQUENCE [LARGE SCALE GENOMIC DNA]</scope>
    <source>
        <strain evidence="3">JCM 1417</strain>
    </source>
</reference>
<accession>A0ABP3VYK5</accession>
<keyword evidence="1" id="KW-0812">Transmembrane</keyword>
<keyword evidence="3" id="KW-1185">Reference proteome</keyword>
<evidence type="ECO:0000313" key="2">
    <source>
        <dbReference type="EMBL" id="GAA0770261.1"/>
    </source>
</evidence>
<proteinExistence type="predicted"/>
<keyword evidence="1" id="KW-0472">Membrane</keyword>
<name>A0ABP3VYK5_CLOSU</name>
<protein>
    <submittedName>
        <fullName evidence="2">Uncharacterized protein</fullName>
    </submittedName>
</protein>
<feature type="transmembrane region" description="Helical" evidence="1">
    <location>
        <begin position="16"/>
        <end position="33"/>
    </location>
</feature>
<gene>
    <name evidence="2" type="ORF">GCM10008908_12800</name>
</gene>
<keyword evidence="1" id="KW-1133">Transmembrane helix</keyword>
<evidence type="ECO:0000313" key="3">
    <source>
        <dbReference type="Proteomes" id="UP001501047"/>
    </source>
</evidence>
<organism evidence="2 3">
    <name type="scientific">Clostridium subterminale</name>
    <dbReference type="NCBI Taxonomy" id="1550"/>
    <lineage>
        <taxon>Bacteria</taxon>
        <taxon>Bacillati</taxon>
        <taxon>Bacillota</taxon>
        <taxon>Clostridia</taxon>
        <taxon>Eubacteriales</taxon>
        <taxon>Clostridiaceae</taxon>
        <taxon>Clostridium</taxon>
    </lineage>
</organism>
<dbReference type="RefSeq" id="WP_343824763.1">
    <property type="nucleotide sequence ID" value="NZ_BAAACI010000002.1"/>
</dbReference>
<dbReference type="EMBL" id="BAAACI010000002">
    <property type="protein sequence ID" value="GAA0770261.1"/>
    <property type="molecule type" value="Genomic_DNA"/>
</dbReference>
<comment type="caution">
    <text evidence="2">The sequence shown here is derived from an EMBL/GenBank/DDBJ whole genome shotgun (WGS) entry which is preliminary data.</text>
</comment>
<dbReference type="Proteomes" id="UP001501047">
    <property type="component" value="Unassembled WGS sequence"/>
</dbReference>
<sequence length="307" mass="35623">MEDNKLLEKNKKVKKRIIIGFIVLILLNLWGLIKVNSLRQDLDSLRGDIYNQYNDMRTSLSSINTIVEENLKKQGSILSDFSYSVEGLDIENKAIIINLKGTPKIYKEGLKFYFNYECSNGDNKSVEGKLDKALNYSAKITVPIRSSVKFRFTLDYGEEVKKEIWEDEYIDRMEYQLQIMPQDFKGEYKTKGDEVIIDGRIECRIYPSSIEENRVEEALCKIRINEEVIDEIKLEKSNEVSSEYSHYTGDLKENYKLKNGDMLDVLVEVQDTYGFKYKYYSMTVINNNGSLNKWGYSGGNAVIQIEP</sequence>
<evidence type="ECO:0000256" key="1">
    <source>
        <dbReference type="SAM" id="Phobius"/>
    </source>
</evidence>